<dbReference type="EMBL" id="FUEG01000007">
    <property type="protein sequence ID" value="SJL06399.1"/>
    <property type="molecule type" value="Genomic_DNA"/>
</dbReference>
<proteinExistence type="predicted"/>
<feature type="compositionally biased region" description="Polar residues" evidence="1">
    <location>
        <begin position="175"/>
        <end position="193"/>
    </location>
</feature>
<reference evidence="3" key="1">
    <citation type="journal article" date="2017" name="Nat. Ecol. Evol.">
        <title>Genome expansion and lineage-specific genetic innovations in the forest pathogenic fungi Armillaria.</title>
        <authorList>
            <person name="Sipos G."/>
            <person name="Prasanna A.N."/>
            <person name="Walter M.C."/>
            <person name="O'Connor E."/>
            <person name="Balint B."/>
            <person name="Krizsan K."/>
            <person name="Kiss B."/>
            <person name="Hess J."/>
            <person name="Varga T."/>
            <person name="Slot J."/>
            <person name="Riley R."/>
            <person name="Boka B."/>
            <person name="Rigling D."/>
            <person name="Barry K."/>
            <person name="Lee J."/>
            <person name="Mihaltcheva S."/>
            <person name="LaButti K."/>
            <person name="Lipzen A."/>
            <person name="Waldron R."/>
            <person name="Moloney N.M."/>
            <person name="Sperisen C."/>
            <person name="Kredics L."/>
            <person name="Vagvoelgyi C."/>
            <person name="Patrignani A."/>
            <person name="Fitzpatrick D."/>
            <person name="Nagy I."/>
            <person name="Doyle S."/>
            <person name="Anderson J.B."/>
            <person name="Grigoriev I.V."/>
            <person name="Gueldener U."/>
            <person name="Muensterkoetter M."/>
            <person name="Nagy L.G."/>
        </authorList>
    </citation>
    <scope>NUCLEOTIDE SEQUENCE [LARGE SCALE GENOMIC DNA]</scope>
    <source>
        <strain evidence="3">C18/9</strain>
    </source>
</reference>
<dbReference type="AlphaFoldDB" id="A0A284RCB9"/>
<sequence length="553" mass="61032">MQAKPDGPRSTSRITNNSSQMGDFCTVQPTASKKRKRASGQNESPDTEVLLPDGADDNTKPRRVNPLHLAARLGPDLVREMEVHIKPGAYMPSFSIRKDLQERYNVDRRHLYDYFHSRGLRVAKEERFNNLTRSRMQKAQLAASGAETENSASTRPAKTNRKRPVKAKRTVLAPLTTNAQVSAPSATVNNDSAGAQKCSVSPGRPLKKSRLPNSPMLTPRINAFPPCSPDIADVYTPPPNTSYSDTPEPSSLQCEKPASSSVLSYPSETLDPSLPRREKSFPSAASSYPKLPELNTAVPSLDSSLKTSSVSCDALDDSGTFVPPSDGYFSPFDPVIEMDTINYLAPFDYETFSPCDENDYLMPPESQLLEPEQQANIYELINRAAKLSLKVQESLGTYKAYMELRRRVYYDALVPGDERYCEEQSESVGTSVDLFNFTEVDLGNWIHAAFIDDPIRVTATPHHPSTAYGCTIPGSVSRLSIPDTMASPACIPFHSFTKQGLPGYISSSDSIETERRHQSALHRRFAWPDVFSVGSGYRSRPMRARSMSTGGGI</sequence>
<feature type="compositionally biased region" description="Polar residues" evidence="1">
    <location>
        <begin position="9"/>
        <end position="31"/>
    </location>
</feature>
<gene>
    <name evidence="2" type="ORF">ARMOST_09735</name>
</gene>
<keyword evidence="3" id="KW-1185">Reference proteome</keyword>
<protein>
    <submittedName>
        <fullName evidence="2">Uncharacterized protein</fullName>
    </submittedName>
</protein>
<feature type="region of interest" description="Disordered" evidence="1">
    <location>
        <begin position="1"/>
        <end position="63"/>
    </location>
</feature>
<feature type="compositionally biased region" description="Polar residues" evidence="1">
    <location>
        <begin position="147"/>
        <end position="157"/>
    </location>
</feature>
<organism evidence="2 3">
    <name type="scientific">Armillaria ostoyae</name>
    <name type="common">Armillaria root rot fungus</name>
    <dbReference type="NCBI Taxonomy" id="47428"/>
    <lineage>
        <taxon>Eukaryota</taxon>
        <taxon>Fungi</taxon>
        <taxon>Dikarya</taxon>
        <taxon>Basidiomycota</taxon>
        <taxon>Agaricomycotina</taxon>
        <taxon>Agaricomycetes</taxon>
        <taxon>Agaricomycetidae</taxon>
        <taxon>Agaricales</taxon>
        <taxon>Marasmiineae</taxon>
        <taxon>Physalacriaceae</taxon>
        <taxon>Armillaria</taxon>
    </lineage>
</organism>
<evidence type="ECO:0000256" key="1">
    <source>
        <dbReference type="SAM" id="MobiDB-lite"/>
    </source>
</evidence>
<feature type="compositionally biased region" description="Basic residues" evidence="1">
    <location>
        <begin position="158"/>
        <end position="169"/>
    </location>
</feature>
<evidence type="ECO:0000313" key="3">
    <source>
        <dbReference type="Proteomes" id="UP000219338"/>
    </source>
</evidence>
<name>A0A284RCB9_ARMOS</name>
<evidence type="ECO:0000313" key="2">
    <source>
        <dbReference type="EMBL" id="SJL06399.1"/>
    </source>
</evidence>
<dbReference type="STRING" id="47428.A0A284RCB9"/>
<dbReference type="Proteomes" id="UP000219338">
    <property type="component" value="Unassembled WGS sequence"/>
</dbReference>
<dbReference type="OMA" id="GDERYCE"/>
<dbReference type="OrthoDB" id="3038119at2759"/>
<feature type="compositionally biased region" description="Polar residues" evidence="1">
    <location>
        <begin position="241"/>
        <end position="267"/>
    </location>
</feature>
<feature type="region of interest" description="Disordered" evidence="1">
    <location>
        <begin position="135"/>
        <end position="288"/>
    </location>
</feature>
<accession>A0A284RCB9</accession>